<name>A0A6B9PBU1_BRYPL</name>
<geneLocation type="mitochondrion" evidence="1"/>
<organism evidence="1">
    <name type="scientific">Bryopsis plumosa</name>
    <name type="common">Green alga</name>
    <name type="synonym">Ulva plumosa</name>
    <dbReference type="NCBI Taxonomy" id="3130"/>
    <lineage>
        <taxon>Eukaryota</taxon>
        <taxon>Viridiplantae</taxon>
        <taxon>Chlorophyta</taxon>
        <taxon>core chlorophytes</taxon>
        <taxon>Ulvophyceae</taxon>
        <taxon>TCBD clade</taxon>
        <taxon>Bryopsidales</taxon>
        <taxon>Bryopsidineae</taxon>
        <taxon>Bryopsidaceae</taxon>
        <taxon>Bryopsis</taxon>
    </lineage>
</organism>
<evidence type="ECO:0000313" key="1">
    <source>
        <dbReference type="EMBL" id="QHD45012.1"/>
    </source>
</evidence>
<keyword evidence="1" id="KW-0687">Ribonucleoprotein</keyword>
<gene>
    <name evidence="1" type="primary">rps4</name>
</gene>
<reference evidence="1" key="1">
    <citation type="submission" date="2019-12" db="EMBL/GenBank/DDBJ databases">
        <authorList>
            <person name="Han H."/>
        </authorList>
    </citation>
    <scope>NUCLEOTIDE SEQUENCE</scope>
</reference>
<dbReference type="GO" id="GO:0005840">
    <property type="term" value="C:ribosome"/>
    <property type="evidence" value="ECO:0007669"/>
    <property type="project" value="UniProtKB-KW"/>
</dbReference>
<proteinExistence type="predicted"/>
<accession>A0A6B9PBU1</accession>
<dbReference type="AlphaFoldDB" id="A0A6B9PBU1"/>
<keyword evidence="1" id="KW-0689">Ribosomal protein</keyword>
<keyword evidence="1" id="KW-0496">Mitochondrion</keyword>
<sequence length="260" mass="30036">MTSNSKKLNNAKIIIHLNKLKIRKVAVQNAKQIALSSYKTEINNFLTPFSDSLALGPKGKGPNERQAKVKQTKCVVFQGFFNKLLRANHALVKSILPLLLQRQKLSFLKGSTSTVGFKQVLYNRIKIEKNRLYPSYNRRKHNHSHYLLITNQLGKLSKTFYYLSKNKLKNFITLALRKALGNKADNSTVMPYYRLSRHMGVRSMPNLISILENQMGTLIWRNQFKHSLAYSRQTILHGNFQMLLKNNTALTIKKGTIYWR</sequence>
<dbReference type="EMBL" id="MN853874">
    <property type="protein sequence ID" value="QHD45012.1"/>
    <property type="molecule type" value="Genomic_DNA"/>
</dbReference>
<protein>
    <submittedName>
        <fullName evidence="1">Ribosomal protein S4</fullName>
    </submittedName>
</protein>